<keyword evidence="2" id="KW-1185">Reference proteome</keyword>
<accession>A0A1S4BSI8</accession>
<feature type="transmembrane region" description="Helical" evidence="1">
    <location>
        <begin position="256"/>
        <end position="275"/>
    </location>
</feature>
<dbReference type="OrthoDB" id="515004at2759"/>
<dbReference type="KEGG" id="nta:107811426"/>
<keyword evidence="1" id="KW-0812">Transmembrane</keyword>
<dbReference type="AlphaFoldDB" id="A0A1S4BSI8"/>
<evidence type="ECO:0000313" key="2">
    <source>
        <dbReference type="Proteomes" id="UP000790787"/>
    </source>
</evidence>
<keyword evidence="1" id="KW-1133">Transmembrane helix</keyword>
<dbReference type="OMA" id="DWRKGAV"/>
<organism evidence="2 3">
    <name type="scientific">Nicotiana tabacum</name>
    <name type="common">Common tobacco</name>
    <dbReference type="NCBI Taxonomy" id="4097"/>
    <lineage>
        <taxon>Eukaryota</taxon>
        <taxon>Viridiplantae</taxon>
        <taxon>Streptophyta</taxon>
        <taxon>Embryophyta</taxon>
        <taxon>Tracheophyta</taxon>
        <taxon>Spermatophyta</taxon>
        <taxon>Magnoliopsida</taxon>
        <taxon>eudicotyledons</taxon>
        <taxon>Gunneridae</taxon>
        <taxon>Pentapetalae</taxon>
        <taxon>asterids</taxon>
        <taxon>lamiids</taxon>
        <taxon>Solanales</taxon>
        <taxon>Solanaceae</taxon>
        <taxon>Nicotianoideae</taxon>
        <taxon>Nicotianeae</taxon>
        <taxon>Nicotiana</taxon>
    </lineage>
</organism>
<proteinExistence type="predicted"/>
<dbReference type="STRING" id="4097.A0A1S4BSI8"/>
<dbReference type="RefSeq" id="XP_016491836.1">
    <property type="nucleotide sequence ID" value="XM_016636350.1"/>
</dbReference>
<sequence>MNWIMSFKSKVQKPLPLHPFSLSLKSFGLHTSLPNLNWCKFQRMIHLKPIHASLKPTQQAPINRTCYFRRKKPFISLCRSKYSNSDGKGDTRQQELLATIVLLQTQKVRLTEYLDERSAYLTQFAEEANCEMDQIGVNAIKELDEAGARIMENIENQMQAFEESVGLNKAEVEENEKKLADFEGQMEEERNEGLFFKNLRQRRSVDKAKAKEEMEKIKQLSRESAGSNTRRTIYLALIGLVVVGIADVFISSPSDWRKGAVLGIILVCLLSQVIYEQSVLSETELERKQTSKEEEK</sequence>
<evidence type="ECO:0000256" key="1">
    <source>
        <dbReference type="SAM" id="Phobius"/>
    </source>
</evidence>
<dbReference type="RefSeq" id="XP_016491836.1">
    <property type="nucleotide sequence ID" value="XM_016636350.2"/>
</dbReference>
<keyword evidence="1" id="KW-0472">Membrane</keyword>
<reference evidence="3" key="2">
    <citation type="submission" date="2025-08" db="UniProtKB">
        <authorList>
            <consortium name="RefSeq"/>
        </authorList>
    </citation>
    <scope>IDENTIFICATION</scope>
    <source>
        <tissue evidence="3">Leaf</tissue>
    </source>
</reference>
<feature type="transmembrane region" description="Helical" evidence="1">
    <location>
        <begin position="232"/>
        <end position="250"/>
    </location>
</feature>
<name>A0A1S4BSI8_TOBAC</name>
<dbReference type="PANTHER" id="PTHR35731">
    <property type="entry name" value="8-AMINO-7-OXONONANOATE SYNTHASE"/>
    <property type="match status" value="1"/>
</dbReference>
<protein>
    <submittedName>
        <fullName evidence="3">Uncharacterized protein LOC107811426</fullName>
    </submittedName>
</protein>
<dbReference type="PANTHER" id="PTHR35731:SF3">
    <property type="match status" value="1"/>
</dbReference>
<reference evidence="2" key="1">
    <citation type="journal article" date="2014" name="Nat. Commun.">
        <title>The tobacco genome sequence and its comparison with those of tomato and potato.</title>
        <authorList>
            <person name="Sierro N."/>
            <person name="Battey J.N."/>
            <person name="Ouadi S."/>
            <person name="Bakaher N."/>
            <person name="Bovet L."/>
            <person name="Willig A."/>
            <person name="Goepfert S."/>
            <person name="Peitsch M.C."/>
            <person name="Ivanov N.V."/>
        </authorList>
    </citation>
    <scope>NUCLEOTIDE SEQUENCE [LARGE SCALE GENOMIC DNA]</scope>
</reference>
<dbReference type="Proteomes" id="UP000790787">
    <property type="component" value="Chromosome 5"/>
</dbReference>
<evidence type="ECO:0000313" key="3">
    <source>
        <dbReference type="RefSeq" id="XP_016491836.1"/>
    </source>
</evidence>
<dbReference type="PaxDb" id="4097-A0A1S4BSI8"/>
<gene>
    <name evidence="3" type="primary">LOC107811426</name>
</gene>
<dbReference type="GeneID" id="107811426"/>